<keyword evidence="2" id="KW-0413">Isomerase</keyword>
<evidence type="ECO:0000256" key="1">
    <source>
        <dbReference type="ARBA" id="ARBA00023239"/>
    </source>
</evidence>
<reference evidence="2 3" key="1">
    <citation type="submission" date="2019-10" db="EMBL/GenBank/DDBJ databases">
        <title>Extracellular Electron Transfer in a Candidatus Methanoperedens spp. Enrichment Culture.</title>
        <authorList>
            <person name="Berger S."/>
            <person name="Rangel Shaw D."/>
            <person name="Berben T."/>
            <person name="In 'T Zandt M."/>
            <person name="Frank J."/>
            <person name="Reimann J."/>
            <person name="Jetten M.S.M."/>
            <person name="Welte C.U."/>
        </authorList>
    </citation>
    <scope>NUCLEOTIDE SEQUENCE [LARGE SCALE GENOMIC DNA]</scope>
    <source>
        <strain evidence="2">SB12</strain>
    </source>
</reference>
<dbReference type="UniPathway" id="UPA00094"/>
<gene>
    <name evidence="2" type="primary">fabA</name>
    <name evidence="2" type="ORF">F9K24_06120</name>
</gene>
<dbReference type="InterPro" id="IPR029069">
    <property type="entry name" value="HotDog_dom_sf"/>
</dbReference>
<dbReference type="PANTHER" id="PTHR30272">
    <property type="entry name" value="3-HYDROXYACYL-[ACYL-CARRIER-PROTEIN] DEHYDRATASE"/>
    <property type="match status" value="1"/>
</dbReference>
<dbReference type="Proteomes" id="UP000460298">
    <property type="component" value="Unassembled WGS sequence"/>
</dbReference>
<sequence>MTYQEFLERTHFGKEELLAFSQGNLVENPPHELAKVPAPPFLMMDRVTEIQKSGKKGRIVAEKDVQIDEWFFQCHFREDPVMPGCLGVDAIWQLLGFYCCVNGAPGSGRALGAGEIEFSGQIRPHNKLLRYELEVRRFTMLPDQGACLAIGNGTLSVDGQLIYRVNDAKVGLFTGIGYKGYPNRTENFMGGLLNR</sequence>
<proteinExistence type="predicted"/>
<dbReference type="GO" id="GO:0034017">
    <property type="term" value="F:trans-2-decenoyl-acyl-carrier-protein isomerase activity"/>
    <property type="evidence" value="ECO:0007669"/>
    <property type="project" value="UniProtKB-EC"/>
</dbReference>
<dbReference type="Gene3D" id="3.10.129.10">
    <property type="entry name" value="Hotdog Thioesterase"/>
    <property type="match status" value="1"/>
</dbReference>
<dbReference type="EC" id="5.3.3.14" evidence="2"/>
<dbReference type="InterPro" id="IPR013114">
    <property type="entry name" value="FabA_FabZ"/>
</dbReference>
<organism evidence="2 3">
    <name type="scientific">Leptonema illini</name>
    <dbReference type="NCBI Taxonomy" id="183"/>
    <lineage>
        <taxon>Bacteria</taxon>
        <taxon>Pseudomonadati</taxon>
        <taxon>Spirochaetota</taxon>
        <taxon>Spirochaetia</taxon>
        <taxon>Leptospirales</taxon>
        <taxon>Leptospiraceae</taxon>
        <taxon>Leptonema</taxon>
    </lineage>
</organism>
<dbReference type="EC" id="4.2.1.59" evidence="2"/>
<dbReference type="GO" id="GO:0019171">
    <property type="term" value="F:(3R)-hydroxyacyl-[acyl-carrier-protein] dehydratase activity"/>
    <property type="evidence" value="ECO:0007669"/>
    <property type="project" value="UniProtKB-EC"/>
</dbReference>
<dbReference type="NCBIfam" id="NF003509">
    <property type="entry name" value="PRK05174.1"/>
    <property type="match status" value="1"/>
</dbReference>
<keyword evidence="1 2" id="KW-0456">Lyase</keyword>
<protein>
    <submittedName>
        <fullName evidence="2">Bifunctional 3-hydroxydecanoyl-ACP dehydratase/trans-2-decenoyl-ACP isomerase</fullName>
        <ecNumber evidence="2">4.2.1.59</ecNumber>
        <ecNumber evidence="2">5.3.3.14</ecNumber>
    </submittedName>
</protein>
<dbReference type="PANTHER" id="PTHR30272:SF8">
    <property type="entry name" value="3-HYDROXYDECANOYL-[ACYL-CARRIER-PROTEIN] DEHYDRATASE"/>
    <property type="match status" value="1"/>
</dbReference>
<dbReference type="AlphaFoldDB" id="A0A833H3H1"/>
<evidence type="ECO:0000313" key="3">
    <source>
        <dbReference type="Proteomes" id="UP000460298"/>
    </source>
</evidence>
<dbReference type="GO" id="GO:0006633">
    <property type="term" value="P:fatty acid biosynthetic process"/>
    <property type="evidence" value="ECO:0007669"/>
    <property type="project" value="UniProtKB-UniPathway"/>
</dbReference>
<name>A0A833H3H1_9LEPT</name>
<evidence type="ECO:0000313" key="2">
    <source>
        <dbReference type="EMBL" id="KAB2934039.1"/>
    </source>
</evidence>
<dbReference type="SUPFAM" id="SSF54637">
    <property type="entry name" value="Thioesterase/thiol ester dehydrase-isomerase"/>
    <property type="match status" value="1"/>
</dbReference>
<dbReference type="EMBL" id="WBUI01000004">
    <property type="protein sequence ID" value="KAB2934039.1"/>
    <property type="molecule type" value="Genomic_DNA"/>
</dbReference>
<dbReference type="Pfam" id="PF07977">
    <property type="entry name" value="FabA"/>
    <property type="match status" value="1"/>
</dbReference>
<comment type="caution">
    <text evidence="2">The sequence shown here is derived from an EMBL/GenBank/DDBJ whole genome shotgun (WGS) entry which is preliminary data.</text>
</comment>
<accession>A0A833H3H1</accession>